<evidence type="ECO:0000256" key="3">
    <source>
        <dbReference type="ARBA" id="ARBA00022989"/>
    </source>
</evidence>
<feature type="transmembrane region" description="Helical" evidence="5">
    <location>
        <begin position="124"/>
        <end position="146"/>
    </location>
</feature>
<evidence type="ECO:0000256" key="4">
    <source>
        <dbReference type="ARBA" id="ARBA00023136"/>
    </source>
</evidence>
<evidence type="ECO:0000259" key="6">
    <source>
        <dbReference type="Pfam" id="PF01694"/>
    </source>
</evidence>
<dbReference type="InterPro" id="IPR035952">
    <property type="entry name" value="Rhomboid-like_sf"/>
</dbReference>
<evidence type="ECO:0000256" key="5">
    <source>
        <dbReference type="SAM" id="Phobius"/>
    </source>
</evidence>
<dbReference type="KEGG" id="ctm:Cabther_A1396"/>
<dbReference type="SUPFAM" id="SSF144091">
    <property type="entry name" value="Rhomboid-like"/>
    <property type="match status" value="1"/>
</dbReference>
<gene>
    <name evidence="7" type="ordered locus">Cabther_A1396</name>
</gene>
<evidence type="ECO:0000256" key="2">
    <source>
        <dbReference type="ARBA" id="ARBA00022692"/>
    </source>
</evidence>
<evidence type="ECO:0000256" key="1">
    <source>
        <dbReference type="ARBA" id="ARBA00004141"/>
    </source>
</evidence>
<protein>
    <recommendedName>
        <fullName evidence="6">Peptidase S54 rhomboid domain-containing protein</fullName>
    </recommendedName>
</protein>
<evidence type="ECO:0000313" key="8">
    <source>
        <dbReference type="Proteomes" id="UP000006791"/>
    </source>
</evidence>
<keyword evidence="2 5" id="KW-0812">Transmembrane</keyword>
<reference evidence="7 8" key="1">
    <citation type="journal article" date="2012" name="Environ. Microbiol.">
        <title>Complete genome of Candidatus Chloracidobacterium thermophilum, a chlorophyll-based photoheterotroph belonging to the phylum Acidobacteria.</title>
        <authorList>
            <person name="Garcia Costas A.M."/>
            <person name="Liu Z."/>
            <person name="Tomsho L.P."/>
            <person name="Schuster S.C."/>
            <person name="Ward D.M."/>
            <person name="Bryant D.A."/>
        </authorList>
    </citation>
    <scope>NUCLEOTIDE SEQUENCE [LARGE SCALE GENOMIC DNA]</scope>
    <source>
        <strain evidence="7 8">B</strain>
    </source>
</reference>
<dbReference type="GO" id="GO:0004252">
    <property type="term" value="F:serine-type endopeptidase activity"/>
    <property type="evidence" value="ECO:0007669"/>
    <property type="project" value="InterPro"/>
</dbReference>
<comment type="subcellular location">
    <subcellularLocation>
        <location evidence="1">Membrane</location>
        <topology evidence="1">Multi-pass membrane protein</topology>
    </subcellularLocation>
</comment>
<dbReference type="Proteomes" id="UP000006791">
    <property type="component" value="Chromosome 1"/>
</dbReference>
<dbReference type="Gene3D" id="1.20.1540.10">
    <property type="entry name" value="Rhomboid-like"/>
    <property type="match status" value="1"/>
</dbReference>
<dbReference type="STRING" id="981222.Cabther_A1396"/>
<feature type="transmembrane region" description="Helical" evidence="5">
    <location>
        <begin position="161"/>
        <end position="178"/>
    </location>
</feature>
<proteinExistence type="predicted"/>
<dbReference type="EMBL" id="CP002514">
    <property type="protein sequence ID" value="AEP12147.1"/>
    <property type="molecule type" value="Genomic_DNA"/>
</dbReference>
<feature type="transmembrane region" description="Helical" evidence="5">
    <location>
        <begin position="55"/>
        <end position="79"/>
    </location>
</feature>
<keyword evidence="4 5" id="KW-0472">Membrane</keyword>
<accession>G2LG34</accession>
<dbReference type="Pfam" id="PF01694">
    <property type="entry name" value="Rhomboid"/>
    <property type="match status" value="1"/>
</dbReference>
<dbReference type="GO" id="GO:0016020">
    <property type="term" value="C:membrane"/>
    <property type="evidence" value="ECO:0007669"/>
    <property type="project" value="UniProtKB-SubCell"/>
</dbReference>
<organism evidence="7 8">
    <name type="scientific">Chloracidobacterium thermophilum (strain B)</name>
    <dbReference type="NCBI Taxonomy" id="981222"/>
    <lineage>
        <taxon>Bacteria</taxon>
        <taxon>Pseudomonadati</taxon>
        <taxon>Acidobacteriota</taxon>
        <taxon>Terriglobia</taxon>
        <taxon>Terriglobales</taxon>
        <taxon>Acidobacteriaceae</taxon>
        <taxon>Chloracidobacterium</taxon>
    </lineage>
</organism>
<dbReference type="AlphaFoldDB" id="G2LG34"/>
<dbReference type="InterPro" id="IPR022764">
    <property type="entry name" value="Peptidase_S54_rhomboid_dom"/>
</dbReference>
<feature type="transmembrane region" description="Helical" evidence="5">
    <location>
        <begin position="20"/>
        <end position="43"/>
    </location>
</feature>
<evidence type="ECO:0000313" key="7">
    <source>
        <dbReference type="EMBL" id="AEP12147.1"/>
    </source>
</evidence>
<keyword evidence="3 5" id="KW-1133">Transmembrane helix</keyword>
<feature type="domain" description="Peptidase S54 rhomboid" evidence="6">
    <location>
        <begin position="50"/>
        <end position="192"/>
    </location>
</feature>
<name>G2LG34_CHLTF</name>
<feature type="transmembrane region" description="Helical" evidence="5">
    <location>
        <begin position="91"/>
        <end position="112"/>
    </location>
</feature>
<keyword evidence="8" id="KW-1185">Reference proteome</keyword>
<dbReference type="HOGENOM" id="CLU_1076448_0_0_0"/>
<sequence length="258" mass="29034">MRRVFDDLPVNVGGPLPGTLFLMAATTVVVIVRALVPVPFFFLPEAVLQGAVWQFFTATITPLTPFGWLIGLLVLYLFGNVVERMLGTGRFLALCFLGGAAAYLGTFLMALVVRQFLPSPVPSFVFAASSATLFSLMVGVFAARLWNTPTFFNFVLLRGRTIFYVSAAIDIVFLLYGYPDSVSALWALGIGFLTIRGGEVAPLRATWEWVTGPWRRWRIRRKYKNFRVVEAEMQRMWDELEERMNREDRGARRPGGHP</sequence>